<dbReference type="EMBL" id="SWLE01000007">
    <property type="protein sequence ID" value="TNM98328.1"/>
    <property type="molecule type" value="Genomic_DNA"/>
</dbReference>
<feature type="compositionally biased region" description="Acidic residues" evidence="2">
    <location>
        <begin position="1971"/>
        <end position="1981"/>
    </location>
</feature>
<feature type="region of interest" description="Disordered" evidence="2">
    <location>
        <begin position="626"/>
        <end position="646"/>
    </location>
</feature>
<dbReference type="GO" id="GO:0006606">
    <property type="term" value="P:protein import into nucleus"/>
    <property type="evidence" value="ECO:0007669"/>
    <property type="project" value="InterPro"/>
</dbReference>
<evidence type="ECO:0000313" key="5">
    <source>
        <dbReference type="EMBL" id="TNM98328.1"/>
    </source>
</evidence>
<feature type="coiled-coil region" evidence="1">
    <location>
        <begin position="819"/>
        <end position="846"/>
    </location>
</feature>
<dbReference type="GO" id="GO:0006406">
    <property type="term" value="P:mRNA export from nucleus"/>
    <property type="evidence" value="ECO:0007669"/>
    <property type="project" value="TreeGrafter"/>
</dbReference>
<feature type="coiled-coil region" evidence="1">
    <location>
        <begin position="1072"/>
        <end position="1155"/>
    </location>
</feature>
<feature type="compositionally biased region" description="Polar residues" evidence="2">
    <location>
        <begin position="637"/>
        <end position="646"/>
    </location>
</feature>
<feature type="coiled-coil region" evidence="1">
    <location>
        <begin position="22"/>
        <end position="349"/>
    </location>
</feature>
<feature type="region of interest" description="Disordered" evidence="2">
    <location>
        <begin position="1524"/>
        <end position="1563"/>
    </location>
</feature>
<feature type="compositionally biased region" description="Polar residues" evidence="2">
    <location>
        <begin position="2000"/>
        <end position="2009"/>
    </location>
</feature>
<dbReference type="Proteomes" id="UP000516260">
    <property type="component" value="Chromosome 15"/>
</dbReference>
<feature type="compositionally biased region" description="Basic and acidic residues" evidence="2">
    <location>
        <begin position="1795"/>
        <end position="1812"/>
    </location>
</feature>
<dbReference type="Pfam" id="PF25481">
    <property type="entry name" value="Nucleoprot-TPR"/>
    <property type="match status" value="1"/>
</dbReference>
<feature type="coiled-coil region" evidence="1">
    <location>
        <begin position="917"/>
        <end position="1047"/>
    </location>
</feature>
<feature type="compositionally biased region" description="Polar residues" evidence="2">
    <location>
        <begin position="1952"/>
        <end position="1969"/>
    </location>
</feature>
<evidence type="ECO:0000256" key="2">
    <source>
        <dbReference type="SAM" id="MobiDB-lite"/>
    </source>
</evidence>
<feature type="compositionally biased region" description="Basic and acidic residues" evidence="2">
    <location>
        <begin position="2120"/>
        <end position="2131"/>
    </location>
</feature>
<reference evidence="5 6" key="1">
    <citation type="submission" date="2019-04" db="EMBL/GenBank/DDBJ databases">
        <title>The sequence and de novo assembly of Takifugu bimaculatus genome using PacBio and Hi-C technologies.</title>
        <authorList>
            <person name="Xu P."/>
            <person name="Liu B."/>
            <person name="Zhou Z."/>
        </authorList>
    </citation>
    <scope>NUCLEOTIDE SEQUENCE [LARGE SCALE GENOMIC DNA]</scope>
    <source>
        <strain evidence="5">TB-2018</strain>
        <tissue evidence="5">Muscle</tissue>
    </source>
</reference>
<feature type="region of interest" description="Disordered" evidence="2">
    <location>
        <begin position="2115"/>
        <end position="2175"/>
    </location>
</feature>
<dbReference type="GO" id="GO:1901673">
    <property type="term" value="P:regulation of mitotic spindle assembly"/>
    <property type="evidence" value="ECO:0007669"/>
    <property type="project" value="TreeGrafter"/>
</dbReference>
<feature type="region of interest" description="Disordered" evidence="2">
    <location>
        <begin position="2366"/>
        <end position="2447"/>
    </location>
</feature>
<name>A0A4Z2C2T0_9TELE</name>
<dbReference type="InterPro" id="IPR057577">
    <property type="entry name" value="Nucleoprot-TPR/MLP1_dom"/>
</dbReference>
<feature type="compositionally biased region" description="Gly residues" evidence="2">
    <location>
        <begin position="2433"/>
        <end position="2447"/>
    </location>
</feature>
<feature type="compositionally biased region" description="Low complexity" evidence="2">
    <location>
        <begin position="1826"/>
        <end position="1868"/>
    </location>
</feature>
<feature type="compositionally biased region" description="Basic and acidic residues" evidence="2">
    <location>
        <begin position="2083"/>
        <end position="2092"/>
    </location>
</feature>
<dbReference type="Gene3D" id="1.10.287.1490">
    <property type="match status" value="2"/>
</dbReference>
<evidence type="ECO:0000313" key="6">
    <source>
        <dbReference type="Proteomes" id="UP000516260"/>
    </source>
</evidence>
<dbReference type="Pfam" id="PF07926">
    <property type="entry name" value="TPR_MLP1_2"/>
    <property type="match status" value="1"/>
</dbReference>
<accession>A0A4Z2C2T0</accession>
<feature type="compositionally biased region" description="Low complexity" evidence="2">
    <location>
        <begin position="2373"/>
        <end position="2388"/>
    </location>
</feature>
<feature type="compositionally biased region" description="Basic and acidic residues" evidence="2">
    <location>
        <begin position="1332"/>
        <end position="1351"/>
    </location>
</feature>
<feature type="region of interest" description="Disordered" evidence="2">
    <location>
        <begin position="2000"/>
        <end position="2093"/>
    </location>
</feature>
<dbReference type="GO" id="GO:0005643">
    <property type="term" value="C:nuclear pore"/>
    <property type="evidence" value="ECO:0007669"/>
    <property type="project" value="TreeGrafter"/>
</dbReference>
<feature type="compositionally biased region" description="Polar residues" evidence="2">
    <location>
        <begin position="1524"/>
        <end position="1554"/>
    </location>
</feature>
<evidence type="ECO:0000256" key="1">
    <source>
        <dbReference type="SAM" id="Coils"/>
    </source>
</evidence>
<feature type="region of interest" description="Disordered" evidence="2">
    <location>
        <begin position="1922"/>
        <end position="1986"/>
    </location>
</feature>
<feature type="compositionally biased region" description="Basic and acidic residues" evidence="2">
    <location>
        <begin position="2039"/>
        <end position="2073"/>
    </location>
</feature>
<dbReference type="PANTHER" id="PTHR18898">
    <property type="entry name" value="NUCLEOPROTEIN TPR-RELATED"/>
    <property type="match status" value="1"/>
</dbReference>
<sequence>MTSILLHFLERAEFNKLSKGVQSKLEKIVTTLQNSNESLKNQHERLKADGEQQYFDVEKRLAVCQEQLVQATRHLQKVKEEKKDLENELTLLKRFGETYENKTQQQKYDAEAEKRELSRLLEKKTHEAENLIAELNRLNEKLTETEKVKMELQLKLDDVQSSEASAQHCQRRIKQEKELLEKKVEWLTEELESKTEELLNTHREKGSEILELQSNLKNCKEQSSSLEIQLISLKETSESNSKRVEDLSNKLKQSKEEQNTIELKYQNELTAHVKLSSLYKEAASDLETKNQELSRAVEELSIVVKNAKEANDALEKKVLESKDLKAQFEAELQERLKKMEKELENSIVKAAGKHCCLPSVTEEQLESMCPSAASIAAIVKPGMKFFDLYNAYMDCQTQLQLEKQKTRRMHQVVDEIVQEVESKAPVFKHQKEEYESMQKSVSSLWNKLEQARMEIYSLQKEKHEAMQHCERMENDKVKTERQLQETSAQFCAVLLELEESRGNCLTKAEGCVANTSVSGVIDTTQLSLHSVEELHKENQCLIQRLRDIEEEKDRWQSQETLARVSELKADVDKLQKEAEYLREQMTQQKRLADSSARQRDMYRALLLQGTGFSLPPEGLDYSVQPLHVKPSSPPTQPLSQRSKAADLAQNSQVKAALKQLNDAFTLYKTEKAENDRMLNETNDKLQKQLTELQSSHAKCPAELEFVNKRYEMLQETLSAYRREIAMLQDKSRKMSAMTQQYELSIHTMNQDLRQANEKLALEQVRSENLMKEREILRQAEHRLGREKEVMLVEQRNQNLLLSNLKTIQMTMERSELETCHRLNTKIDHLEAELVSVKTKLEQEVAQKHKLGHCMDAQLLEAQKQIETLNKLYLKTKELLLASEQQVATLQSKLTAASSSEAVGATCLKLQLRAPSQESNQADELQELKGQLHTTEQKNAELTEQLKNTNANLERYRVVVLTLEETVKKEKESRGPLEIQVKESEEVQKKLEKRILELEKMKRQEQQTRRHAIDELEKHVSDLQHSLRASQNKEHEALERAAAAVTQEQKAIQDSLLQTTVAAEAQAKYERELMLHAADVEAIQKLKKKAEEEAVKRSELEKQGSKTLSLLQDKMAAWNIVEKQLKEDLLNKCRQYAEMEKQNAMLHQQMDEMASRNTQIEEHQLLQLHQTFGEEGKTAEQLLEILRFVRQQKDIVLAQCEVSKREALRYRERMEQQNREIKELQEALNAERMKVQVTSRTLAVQEQQLKKIEDDGVLQETNRMLKMDKEKVEQELLQAQSRVTKLQSDINPLHHSLSVLSEKNGSLQAEKRLLEEDLKRWKIKTQQLISQQKDNDTEERQKIASERRDQQRHISQLIEETTNLKNELSRSTASCNSAQAQLQSLRDSITHLTAERDTLKKDLEIKKNDIIEKSKTITQVKKIGRRYKSQYEALKSQHDKLVEEMSAKTKSVVGLDQEENKADKELLRVKEELNSLKEEAKKTLQALEEALKETQELKEKCKDIQNQLIQKQNQLAEVQSNLSEARNQLRQSQDELAQSQKDLHQANNNSQQTHNQLKSIQSQELESQSQIQQLQRELQQAKEALQLNLDNQKELQQGHTDEVTNFKTAVNQAEIKVKELQENLDSLQKIVDERETDVKCLQEQLGEAKQATEDCKATAVNQSQSYQFHHASDISQAEDKLIKLKQELSEAKNREEQLRQQIAEKEEKTKRVFLGAKTKISQLNNSKVQLGQEMEELKQSKKELEVRMNALKCQYEGRLHRLDRELRELRDVRSHHSEFSEEPQDHIGVKTGEQIRSSEQRKISLKSPAHDRGSSSLSEPPTANIRPTPSTQSPGSKSSPTPGSKATPRASIRPMVTPTVPIPTPTATVMPTTQTENQEVAMNSGPSAQPSSSTQLTAITAPASIQTTAFVQPTQQQMGFSMDMEQPSTSSFISPGSKRGREDDNEENRSESLHTTTTIKKSRLNPTPSLQECEESEEEIEDNQEKTMVLDDSQVIFSAQELSEENYSTQNEEKEILEQDGASQSVPSDPLSQNIAIVDMDSKSCESKQREKHQDVIEEAQQKEDQEGEGKVEGVFEDDNTGDVEIRQSEDGNRAIMQTEEGGEGKNADTQNIEENICGKSDPRHPSEELHGGEGTSTAAMSESSFRKDPMHLLLSSSPSTIPPPSLSTPHPRRTSHHLPPRLYIQPPAPEMGSLLFQRQPLPLHRPSVGRGLQLTPGIGSMQHFFDDEDRMVPSTPTLVVPHRTDGFAEAIHSPQVAGLSTRFRFGPPEDVLTQASSLHSDLGQLASQGGLGMYESPLFLTAHDEAGGGRSVPTTPLQVAAPVTVFTESSDSVENITSQSVPMASASTVMAAAADEGDEVFVDQEEENPGLVSSAETAAEPESEVASAQQDEDPENGNIPQQAGNSLPLVNRLSARGGSGERRTPLSRRGAYTRGGRGGTRGRGGLV</sequence>
<gene>
    <name evidence="5" type="ORF">fugu_014574</name>
</gene>
<feature type="coiled-coil region" evidence="1">
    <location>
        <begin position="531"/>
        <end position="591"/>
    </location>
</feature>
<feature type="domain" description="Nucleoprotein TPR/MLP1-2" evidence="3">
    <location>
        <begin position="1026"/>
        <end position="1152"/>
    </location>
</feature>
<feature type="coiled-coil region" evidence="1">
    <location>
        <begin position="703"/>
        <end position="772"/>
    </location>
</feature>
<keyword evidence="1" id="KW-0175">Coiled coil</keyword>
<proteinExistence type="predicted"/>
<keyword evidence="6" id="KW-1185">Reference proteome</keyword>
<comment type="caution">
    <text evidence="5">The sequence shown here is derived from an EMBL/GenBank/DDBJ whole genome shotgun (WGS) entry which is preliminary data.</text>
</comment>
<feature type="coiled-coil region" evidence="1">
    <location>
        <begin position="448"/>
        <end position="489"/>
    </location>
</feature>
<feature type="region of interest" description="Disordered" evidence="2">
    <location>
        <begin position="1774"/>
        <end position="1868"/>
    </location>
</feature>
<feature type="compositionally biased region" description="Polar residues" evidence="2">
    <location>
        <begin position="2020"/>
        <end position="2034"/>
    </location>
</feature>
<feature type="compositionally biased region" description="Basic and acidic residues" evidence="2">
    <location>
        <begin position="1938"/>
        <end position="1951"/>
    </location>
</feature>
<dbReference type="InterPro" id="IPR012929">
    <property type="entry name" value="Nucleoprot-TPR/MLP1-2_dom"/>
</dbReference>
<feature type="compositionally biased region" description="Basic and acidic residues" evidence="2">
    <location>
        <begin position="1774"/>
        <end position="1787"/>
    </location>
</feature>
<feature type="domain" description="Nucleoprotein TPR/MPL1" evidence="4">
    <location>
        <begin position="161"/>
        <end position="238"/>
    </location>
</feature>
<dbReference type="GO" id="GO:0017056">
    <property type="term" value="F:structural constituent of nuclear pore"/>
    <property type="evidence" value="ECO:0007669"/>
    <property type="project" value="TreeGrafter"/>
</dbReference>
<evidence type="ECO:0000259" key="3">
    <source>
        <dbReference type="Pfam" id="PF07926"/>
    </source>
</evidence>
<dbReference type="PANTHER" id="PTHR18898:SF3">
    <property type="entry name" value="NUCLEOPROTEIN TPR"/>
    <property type="match status" value="1"/>
</dbReference>
<feature type="region of interest" description="Disordered" evidence="2">
    <location>
        <begin position="1328"/>
        <end position="1351"/>
    </location>
</feature>
<evidence type="ECO:0000259" key="4">
    <source>
        <dbReference type="Pfam" id="PF25481"/>
    </source>
</evidence>
<protein>
    <submittedName>
        <fullName evidence="5">Uncharacterized protein</fullName>
    </submittedName>
</protein>
<organism evidence="5 6">
    <name type="scientific">Takifugu bimaculatus</name>
    <dbReference type="NCBI Taxonomy" id="433685"/>
    <lineage>
        <taxon>Eukaryota</taxon>
        <taxon>Metazoa</taxon>
        <taxon>Chordata</taxon>
        <taxon>Craniata</taxon>
        <taxon>Vertebrata</taxon>
        <taxon>Euteleostomi</taxon>
        <taxon>Actinopterygii</taxon>
        <taxon>Neopterygii</taxon>
        <taxon>Teleostei</taxon>
        <taxon>Neoteleostei</taxon>
        <taxon>Acanthomorphata</taxon>
        <taxon>Eupercaria</taxon>
        <taxon>Tetraodontiformes</taxon>
        <taxon>Tetradontoidea</taxon>
        <taxon>Tetraodontidae</taxon>
        <taxon>Takifugu</taxon>
    </lineage>
</organism>